<dbReference type="Gene3D" id="3.90.226.10">
    <property type="entry name" value="2-enoyl-CoA Hydratase, Chain A, domain 1"/>
    <property type="match status" value="1"/>
</dbReference>
<comment type="similarity">
    <text evidence="1">Belongs to the enoyl-CoA hydratase/isomerase family.</text>
</comment>
<dbReference type="PANTHER" id="PTHR11941:SF133">
    <property type="entry name" value="1,2-EPOXYPHENYLACETYL-COA ISOMERASE"/>
    <property type="match status" value="1"/>
</dbReference>
<comment type="caution">
    <text evidence="3">The sequence shown here is derived from an EMBL/GenBank/DDBJ whole genome shotgun (WGS) entry which is preliminary data.</text>
</comment>
<reference evidence="4" key="1">
    <citation type="journal article" date="2019" name="Int. J. Syst. Evol. Microbiol.">
        <title>The Global Catalogue of Microorganisms (GCM) 10K type strain sequencing project: providing services to taxonomists for standard genome sequencing and annotation.</title>
        <authorList>
            <consortium name="The Broad Institute Genomics Platform"/>
            <consortium name="The Broad Institute Genome Sequencing Center for Infectious Disease"/>
            <person name="Wu L."/>
            <person name="Ma J."/>
        </authorList>
    </citation>
    <scope>NUCLEOTIDE SEQUENCE [LARGE SCALE GENOMIC DNA]</scope>
    <source>
        <strain evidence="4">KCTC 42182</strain>
    </source>
</reference>
<organism evidence="3 4">
    <name type="scientific">Ferrovibrio xuzhouensis</name>
    <dbReference type="NCBI Taxonomy" id="1576914"/>
    <lineage>
        <taxon>Bacteria</taxon>
        <taxon>Pseudomonadati</taxon>
        <taxon>Pseudomonadota</taxon>
        <taxon>Alphaproteobacteria</taxon>
        <taxon>Rhodospirillales</taxon>
        <taxon>Rhodospirillaceae</taxon>
        <taxon>Ferrovibrio</taxon>
    </lineage>
</organism>
<evidence type="ECO:0000313" key="3">
    <source>
        <dbReference type="EMBL" id="MFC3675867.1"/>
    </source>
</evidence>
<dbReference type="Pfam" id="PF00378">
    <property type="entry name" value="ECH_1"/>
    <property type="match status" value="1"/>
</dbReference>
<dbReference type="EMBL" id="JBHRYJ010000001">
    <property type="protein sequence ID" value="MFC3675867.1"/>
    <property type="molecule type" value="Genomic_DNA"/>
</dbReference>
<keyword evidence="4" id="KW-1185">Reference proteome</keyword>
<dbReference type="Proteomes" id="UP001595711">
    <property type="component" value="Unassembled WGS sequence"/>
</dbReference>
<dbReference type="RefSeq" id="WP_379725248.1">
    <property type="nucleotide sequence ID" value="NZ_JBHRYJ010000001.1"/>
</dbReference>
<gene>
    <name evidence="3" type="ORF">ACFOOQ_09960</name>
</gene>
<protein>
    <submittedName>
        <fullName evidence="3">Enoyl-CoA hydratase</fullName>
        <ecNumber evidence="3">4.2.1.17</ecNumber>
    </submittedName>
</protein>
<keyword evidence="2 3" id="KW-0456">Lyase</keyword>
<dbReference type="CDD" id="cd06558">
    <property type="entry name" value="crotonase-like"/>
    <property type="match status" value="1"/>
</dbReference>
<dbReference type="NCBIfam" id="NF004857">
    <property type="entry name" value="PRK06210.1"/>
    <property type="match status" value="1"/>
</dbReference>
<dbReference type="EC" id="4.2.1.17" evidence="3"/>
<dbReference type="GO" id="GO:0004300">
    <property type="term" value="F:enoyl-CoA hydratase activity"/>
    <property type="evidence" value="ECO:0007669"/>
    <property type="project" value="UniProtKB-EC"/>
</dbReference>
<evidence type="ECO:0000256" key="1">
    <source>
        <dbReference type="ARBA" id="ARBA00005254"/>
    </source>
</evidence>
<dbReference type="Gene3D" id="1.10.12.10">
    <property type="entry name" value="Lyase 2-enoyl-coa Hydratase, Chain A, domain 2"/>
    <property type="match status" value="1"/>
</dbReference>
<dbReference type="PANTHER" id="PTHR11941">
    <property type="entry name" value="ENOYL-COA HYDRATASE-RELATED"/>
    <property type="match status" value="1"/>
</dbReference>
<proteinExistence type="inferred from homology"/>
<evidence type="ECO:0000256" key="2">
    <source>
        <dbReference type="ARBA" id="ARBA00023239"/>
    </source>
</evidence>
<dbReference type="SUPFAM" id="SSF52096">
    <property type="entry name" value="ClpP/crotonase"/>
    <property type="match status" value="1"/>
</dbReference>
<sequence>MAYTDILYDVTDAVAAVTLNRPDRLNAWTATMEDEVRDAMAQAAGDDGVRVIILTGAGRGFCAGADMDLLNTIQGGGARRGPPGAFDATARPDYQMQYGYFPALPKPVIAAVNGPAAGLGMIMALYCDLRFAADNAMFTTAFSRRGLIAEHGVSWLLPRLVGPSRAIDLMFSARKVGAAEAERIGLVDRVLPAADLLAETRAYAAELATMVSPRSLKVMKRQLWDAQFQTLAEATAVGNREMMDSFRSADFREGVAHFMEKRPPRFTGT</sequence>
<dbReference type="InterPro" id="IPR001753">
    <property type="entry name" value="Enoyl-CoA_hydra/iso"/>
</dbReference>
<name>A0ABV7VGD3_9PROT</name>
<evidence type="ECO:0000313" key="4">
    <source>
        <dbReference type="Proteomes" id="UP001595711"/>
    </source>
</evidence>
<dbReference type="InterPro" id="IPR029045">
    <property type="entry name" value="ClpP/crotonase-like_dom_sf"/>
</dbReference>
<accession>A0ABV7VGD3</accession>
<dbReference type="InterPro" id="IPR014748">
    <property type="entry name" value="Enoyl-CoA_hydra_C"/>
</dbReference>